<dbReference type="Pfam" id="PF02782">
    <property type="entry name" value="FGGY_C"/>
    <property type="match status" value="1"/>
</dbReference>
<dbReference type="InterPro" id="IPR000577">
    <property type="entry name" value="Carb_kinase_FGGY"/>
</dbReference>
<dbReference type="PROSITE" id="PS00445">
    <property type="entry name" value="FGGY_KINASES_2"/>
    <property type="match status" value="1"/>
</dbReference>
<dbReference type="GO" id="GO:0042732">
    <property type="term" value="P:D-xylose metabolic process"/>
    <property type="evidence" value="ECO:0007669"/>
    <property type="project" value="UniProtKB-KW"/>
</dbReference>
<dbReference type="RefSeq" id="WP_013189493.1">
    <property type="nucleotide sequence ID" value="NZ_CP068112.1"/>
</dbReference>
<evidence type="ECO:0000313" key="11">
    <source>
        <dbReference type="Proteomes" id="UP000553981"/>
    </source>
</evidence>
<dbReference type="AlphaFoldDB" id="A0A2X2YA14"/>
<dbReference type="EMBL" id="JABCUI010000004">
    <property type="protein sequence ID" value="NMW87836.1"/>
    <property type="molecule type" value="Genomic_DNA"/>
</dbReference>
<protein>
    <submittedName>
        <fullName evidence="9">Xylulose kinase</fullName>
        <ecNumber evidence="9">2.7.1.17</ecNumber>
    </submittedName>
</protein>
<evidence type="ECO:0000256" key="5">
    <source>
        <dbReference type="RuleBase" id="RU003733"/>
    </source>
</evidence>
<dbReference type="PANTHER" id="PTHR43095:SF5">
    <property type="entry name" value="XYLULOSE KINASE"/>
    <property type="match status" value="1"/>
</dbReference>
<dbReference type="Gene3D" id="3.30.420.40">
    <property type="match status" value="2"/>
</dbReference>
<dbReference type="CDD" id="cd07809">
    <property type="entry name" value="ASKHA_NBD_FGGY_BaXK-like"/>
    <property type="match status" value="1"/>
</dbReference>
<name>A0A2X2YA14_9ACTO</name>
<dbReference type="GO" id="GO:0004856">
    <property type="term" value="F:D-xylulokinase activity"/>
    <property type="evidence" value="ECO:0007669"/>
    <property type="project" value="UniProtKB-EC"/>
</dbReference>
<evidence type="ECO:0000256" key="4">
    <source>
        <dbReference type="ARBA" id="ARBA00022777"/>
    </source>
</evidence>
<gene>
    <name evidence="9" type="primary">xylB_3</name>
    <name evidence="8" type="ORF">HHJ67_08820</name>
    <name evidence="9" type="ORF">NCTC11820_01004</name>
</gene>
<proteinExistence type="inferred from homology"/>
<dbReference type="PANTHER" id="PTHR43095">
    <property type="entry name" value="SUGAR KINASE"/>
    <property type="match status" value="1"/>
</dbReference>
<evidence type="ECO:0000256" key="2">
    <source>
        <dbReference type="ARBA" id="ARBA00022629"/>
    </source>
</evidence>
<dbReference type="Proteomes" id="UP000250245">
    <property type="component" value="Unassembled WGS sequence"/>
</dbReference>
<sequence>MAVVAGVDSSTQSTKVLIWDTESQQVLRQGSASHPEGTSVNPERWWEAFISAAQQAGGLVDVEAISVGAQQHGLVTLDQNGTVVRDALLWNDTRSAAAANQLVEENGLDFWVESSGCAPVASLTITKLRWLVDQEPQSWSRVAAICLPHDWLSWRIQGIANIHALFTDRSDASGTAYLDARTGEYRYDLLSHALRIPEREARHLVLPKVVPPQGVGGVVARDIPEIGLRAGTKIAPGCGDNAGAALGLGLRVGEAAISIGTSCVVSVVSDKPVIDKSGSVTGFMDATGNWLPLTCTLNGTQVMDKTAALLGVDLSTFDQLALQVSDTDGLQMIPYFQGERTPNLPDATAEIRGMTLHNYDPAHLARAAVEGLVGLIDYALQAIQGCGVEINKATLIGGGAKSPAVTEILPVKLGIDIEVAPRGEYVALGAAKQAGDLIR</sequence>
<evidence type="ECO:0000313" key="8">
    <source>
        <dbReference type="EMBL" id="NMW87836.1"/>
    </source>
</evidence>
<dbReference type="EMBL" id="UASJ01000001">
    <property type="protein sequence ID" value="SQB64652.1"/>
    <property type="molecule type" value="Genomic_DNA"/>
</dbReference>
<keyword evidence="4 5" id="KW-0418">Kinase</keyword>
<evidence type="ECO:0000259" key="7">
    <source>
        <dbReference type="Pfam" id="PF02782"/>
    </source>
</evidence>
<dbReference type="SUPFAM" id="SSF53067">
    <property type="entry name" value="Actin-like ATPase domain"/>
    <property type="match status" value="2"/>
</dbReference>
<dbReference type="Proteomes" id="UP000553981">
    <property type="component" value="Unassembled WGS sequence"/>
</dbReference>
<dbReference type="EC" id="2.7.1.17" evidence="9"/>
<dbReference type="InterPro" id="IPR018485">
    <property type="entry name" value="FGGY_C"/>
</dbReference>
<reference evidence="8 11" key="2">
    <citation type="submission" date="2020-04" db="EMBL/GenBank/DDBJ databases">
        <title>Antimicrobial susceptibility and clonality of vaginal-derived multi-drug resistant Mobiluncus isolates in China.</title>
        <authorList>
            <person name="Zhang X."/>
        </authorList>
    </citation>
    <scope>NUCLEOTIDE SEQUENCE [LARGE SCALE GENOMIC DNA]</scope>
    <source>
        <strain evidence="8 11">19</strain>
    </source>
</reference>
<evidence type="ECO:0000313" key="9">
    <source>
        <dbReference type="EMBL" id="SQB64652.1"/>
    </source>
</evidence>
<keyword evidence="3 5" id="KW-0808">Transferase</keyword>
<keyword evidence="2" id="KW-0859">Xylose metabolism</keyword>
<accession>A0A2X2YA14</accession>
<evidence type="ECO:0000313" key="10">
    <source>
        <dbReference type="Proteomes" id="UP000250245"/>
    </source>
</evidence>
<organism evidence="9 10">
    <name type="scientific">Mobiluncus curtisii</name>
    <dbReference type="NCBI Taxonomy" id="2051"/>
    <lineage>
        <taxon>Bacteria</taxon>
        <taxon>Bacillati</taxon>
        <taxon>Actinomycetota</taxon>
        <taxon>Actinomycetes</taxon>
        <taxon>Actinomycetales</taxon>
        <taxon>Actinomycetaceae</taxon>
        <taxon>Mobiluncus</taxon>
    </lineage>
</organism>
<evidence type="ECO:0000256" key="3">
    <source>
        <dbReference type="ARBA" id="ARBA00022679"/>
    </source>
</evidence>
<feature type="domain" description="Carbohydrate kinase FGGY N-terminal" evidence="6">
    <location>
        <begin position="4"/>
        <end position="247"/>
    </location>
</feature>
<evidence type="ECO:0000256" key="1">
    <source>
        <dbReference type="ARBA" id="ARBA00009156"/>
    </source>
</evidence>
<comment type="similarity">
    <text evidence="1 5">Belongs to the FGGY kinase family.</text>
</comment>
<dbReference type="GeneID" id="55565693"/>
<dbReference type="InterPro" id="IPR018484">
    <property type="entry name" value="FGGY_N"/>
</dbReference>
<dbReference type="PIRSF" id="PIRSF000538">
    <property type="entry name" value="GlpK"/>
    <property type="match status" value="1"/>
</dbReference>
<dbReference type="OMA" id="VDPRAWI"/>
<reference evidence="9 10" key="1">
    <citation type="submission" date="2018-06" db="EMBL/GenBank/DDBJ databases">
        <authorList>
            <consortium name="Pathogen Informatics"/>
            <person name="Doyle S."/>
        </authorList>
    </citation>
    <scope>NUCLEOTIDE SEQUENCE [LARGE SCALE GENOMIC DNA]</scope>
    <source>
        <strain evidence="9 10">NCTC11820</strain>
    </source>
</reference>
<evidence type="ECO:0000259" key="6">
    <source>
        <dbReference type="Pfam" id="PF00370"/>
    </source>
</evidence>
<dbReference type="PROSITE" id="PS00933">
    <property type="entry name" value="FGGY_KINASES_1"/>
    <property type="match status" value="1"/>
</dbReference>
<feature type="domain" description="Carbohydrate kinase FGGY C-terminal" evidence="7">
    <location>
        <begin position="255"/>
        <end position="434"/>
    </location>
</feature>
<keyword evidence="2" id="KW-0119">Carbohydrate metabolism</keyword>
<dbReference type="InterPro" id="IPR043129">
    <property type="entry name" value="ATPase_NBD"/>
</dbReference>
<dbReference type="InterPro" id="IPR018483">
    <property type="entry name" value="Carb_kinase_FGGY_CS"/>
</dbReference>
<dbReference type="Pfam" id="PF00370">
    <property type="entry name" value="FGGY_N"/>
    <property type="match status" value="1"/>
</dbReference>
<dbReference type="InterPro" id="IPR050406">
    <property type="entry name" value="FGGY_Carb_Kinase"/>
</dbReference>